<evidence type="ECO:0000256" key="5">
    <source>
        <dbReference type="ARBA" id="ARBA00022840"/>
    </source>
</evidence>
<evidence type="ECO:0000256" key="12">
    <source>
        <dbReference type="SAM" id="MobiDB-lite"/>
    </source>
</evidence>
<keyword evidence="8 10" id="KW-0131">Cell cycle</keyword>
<keyword evidence="4 10" id="KW-0547">Nucleotide-binding</keyword>
<evidence type="ECO:0000259" key="15">
    <source>
        <dbReference type="Pfam" id="PF08245"/>
    </source>
</evidence>
<dbReference type="InterPro" id="IPR035911">
    <property type="entry name" value="MurE/MurF_N"/>
</dbReference>
<dbReference type="PANTHER" id="PTHR43024:SF1">
    <property type="entry name" value="UDP-N-ACETYLMURAMOYL-TRIPEPTIDE--D-ALANYL-D-ALANINE LIGASE"/>
    <property type="match status" value="1"/>
</dbReference>
<organism evidence="16 17">
    <name type="scientific">Aquipuribacter hungaricus</name>
    <dbReference type="NCBI Taxonomy" id="545624"/>
    <lineage>
        <taxon>Bacteria</taxon>
        <taxon>Bacillati</taxon>
        <taxon>Actinomycetota</taxon>
        <taxon>Actinomycetes</taxon>
        <taxon>Micrococcales</taxon>
        <taxon>Intrasporangiaceae</taxon>
        <taxon>Aquipuribacter</taxon>
    </lineage>
</organism>
<comment type="caution">
    <text evidence="16">The sequence shown here is derived from an EMBL/GenBank/DDBJ whole genome shotgun (WGS) entry which is preliminary data.</text>
</comment>
<dbReference type="HAMAP" id="MF_02019">
    <property type="entry name" value="MurF"/>
    <property type="match status" value="1"/>
</dbReference>
<dbReference type="InterPro" id="IPR051046">
    <property type="entry name" value="MurCDEF_CellWall_CoF430Synth"/>
</dbReference>
<accession>A0ABV7WP45</accession>
<dbReference type="InterPro" id="IPR013221">
    <property type="entry name" value="Mur_ligase_cen"/>
</dbReference>
<feature type="domain" description="Mur ligase N-terminal catalytic" evidence="13">
    <location>
        <begin position="34"/>
        <end position="77"/>
    </location>
</feature>
<comment type="similarity">
    <text evidence="10">Belongs to the MurCDEF family. MurF subfamily.</text>
</comment>
<dbReference type="SUPFAM" id="SSF53244">
    <property type="entry name" value="MurD-like peptide ligases, peptide-binding domain"/>
    <property type="match status" value="1"/>
</dbReference>
<gene>
    <name evidence="10 16" type="primary">murF</name>
    <name evidence="16" type="ORF">ACFOLH_18425</name>
</gene>
<sequence>MIAPDAAGLADLVGGRLVPAAGGTAPAPLTGVATVDSRTVQPGDLFVALPGEHADGLDFAAAALAAGAAAVLAEREPDGPLDGPVVVVGDGVAALTALAAAHHADLRSRGLRTVGITGSAGKTTTKDLLAEVLRQGLPGGTVVATHGSYNNEIGLPLTVLRAGTATRVLVLEMGARGPGHVRHLCEVARPDVAVVLGVGSAHLGEFGSREAIALAKGELVEALDASRPGSVAVLGGDDPVVRAMASRTTAPAVLVGEGEGTQVRALDVDLDADARLRFDLLDARPAAAPGQAPVPVRLGLVGEQHLVNALAAAAAALELGLPPEVVARALGEARPASRHRMEVVDRPDGIRVVDDAYNASPEAVAAALRALAHMGRSARPPRRTWAVLGEMLELGEHSRVEHDRVGRLAVRLNIDRLVAVGQGALHYDQGATQEGSWGEESVLVDDIDAARRLLADELRPGDVVLLKASNSVGLWRLADELARGGSPASPAAAQADPPGAPPRTAHPDEEPPR</sequence>
<evidence type="ECO:0000313" key="16">
    <source>
        <dbReference type="EMBL" id="MFC3690328.1"/>
    </source>
</evidence>
<feature type="binding site" evidence="10">
    <location>
        <begin position="118"/>
        <end position="124"/>
    </location>
    <ligand>
        <name>ATP</name>
        <dbReference type="ChEBI" id="CHEBI:30616"/>
    </ligand>
</feature>
<comment type="subcellular location">
    <subcellularLocation>
        <location evidence="10 11">Cytoplasm</location>
    </subcellularLocation>
</comment>
<dbReference type="Gene3D" id="3.40.1190.10">
    <property type="entry name" value="Mur-like, catalytic domain"/>
    <property type="match status" value="1"/>
</dbReference>
<evidence type="ECO:0000259" key="13">
    <source>
        <dbReference type="Pfam" id="PF01225"/>
    </source>
</evidence>
<keyword evidence="3 10" id="KW-0132">Cell division</keyword>
<proteinExistence type="inferred from homology"/>
<dbReference type="InterPro" id="IPR036565">
    <property type="entry name" value="Mur-like_cat_sf"/>
</dbReference>
<dbReference type="InterPro" id="IPR005863">
    <property type="entry name" value="UDP-N-AcMur_synth"/>
</dbReference>
<evidence type="ECO:0000256" key="11">
    <source>
        <dbReference type="RuleBase" id="RU004136"/>
    </source>
</evidence>
<dbReference type="EC" id="6.3.2.10" evidence="10 11"/>
<comment type="function">
    <text evidence="10 11">Involved in cell wall formation. Catalyzes the final step in the synthesis of UDP-N-acetylmuramoyl-pentapeptide, the precursor of murein.</text>
</comment>
<dbReference type="EMBL" id="JBHRWW010000020">
    <property type="protein sequence ID" value="MFC3690328.1"/>
    <property type="molecule type" value="Genomic_DNA"/>
</dbReference>
<evidence type="ECO:0000256" key="2">
    <source>
        <dbReference type="ARBA" id="ARBA00022598"/>
    </source>
</evidence>
<dbReference type="Proteomes" id="UP001595685">
    <property type="component" value="Unassembled WGS sequence"/>
</dbReference>
<evidence type="ECO:0000256" key="10">
    <source>
        <dbReference type="HAMAP-Rule" id="MF_02019"/>
    </source>
</evidence>
<dbReference type="InterPro" id="IPR004101">
    <property type="entry name" value="Mur_ligase_C"/>
</dbReference>
<dbReference type="Gene3D" id="3.40.1390.10">
    <property type="entry name" value="MurE/MurF, N-terminal domain"/>
    <property type="match status" value="1"/>
</dbReference>
<dbReference type="InterPro" id="IPR000713">
    <property type="entry name" value="Mur_ligase_N"/>
</dbReference>
<dbReference type="SUPFAM" id="SSF63418">
    <property type="entry name" value="MurE/MurF N-terminal domain"/>
    <property type="match status" value="1"/>
</dbReference>
<evidence type="ECO:0000256" key="1">
    <source>
        <dbReference type="ARBA" id="ARBA00022490"/>
    </source>
</evidence>
<feature type="domain" description="Mur ligase central" evidence="15">
    <location>
        <begin position="116"/>
        <end position="316"/>
    </location>
</feature>
<evidence type="ECO:0000256" key="3">
    <source>
        <dbReference type="ARBA" id="ARBA00022618"/>
    </source>
</evidence>
<dbReference type="GO" id="GO:0047480">
    <property type="term" value="F:UDP-N-acetylmuramoyl-tripeptide-D-alanyl-D-alanine ligase activity"/>
    <property type="evidence" value="ECO:0007669"/>
    <property type="project" value="UniProtKB-EC"/>
</dbReference>
<dbReference type="PANTHER" id="PTHR43024">
    <property type="entry name" value="UDP-N-ACETYLMURAMOYL-TRIPEPTIDE--D-ALANYL-D-ALANINE LIGASE"/>
    <property type="match status" value="1"/>
</dbReference>
<dbReference type="Pfam" id="PF02875">
    <property type="entry name" value="Mur_ligase_C"/>
    <property type="match status" value="1"/>
</dbReference>
<feature type="region of interest" description="Disordered" evidence="12">
    <location>
        <begin position="483"/>
        <end position="513"/>
    </location>
</feature>
<keyword evidence="1 10" id="KW-0963">Cytoplasm</keyword>
<dbReference type="RefSeq" id="WP_376985741.1">
    <property type="nucleotide sequence ID" value="NZ_JBHRWW010000020.1"/>
</dbReference>
<keyword evidence="5 10" id="KW-0067">ATP-binding</keyword>
<feature type="domain" description="Mur ligase C-terminal" evidence="14">
    <location>
        <begin position="339"/>
        <end position="469"/>
    </location>
</feature>
<dbReference type="InterPro" id="IPR036615">
    <property type="entry name" value="Mur_ligase_C_dom_sf"/>
</dbReference>
<evidence type="ECO:0000256" key="4">
    <source>
        <dbReference type="ARBA" id="ARBA00022741"/>
    </source>
</evidence>
<dbReference type="SUPFAM" id="SSF53623">
    <property type="entry name" value="MurD-like peptide ligases, catalytic domain"/>
    <property type="match status" value="1"/>
</dbReference>
<dbReference type="Pfam" id="PF01225">
    <property type="entry name" value="Mur_ligase"/>
    <property type="match status" value="1"/>
</dbReference>
<feature type="compositionally biased region" description="Low complexity" evidence="12">
    <location>
        <begin position="484"/>
        <end position="497"/>
    </location>
</feature>
<dbReference type="Gene3D" id="3.90.190.20">
    <property type="entry name" value="Mur ligase, C-terminal domain"/>
    <property type="match status" value="1"/>
</dbReference>
<comment type="pathway">
    <text evidence="10 11">Cell wall biogenesis; peptidoglycan biosynthesis.</text>
</comment>
<evidence type="ECO:0000256" key="7">
    <source>
        <dbReference type="ARBA" id="ARBA00022984"/>
    </source>
</evidence>
<dbReference type="NCBIfam" id="TIGR01143">
    <property type="entry name" value="murF"/>
    <property type="match status" value="1"/>
</dbReference>
<name>A0ABV7WP45_9MICO</name>
<evidence type="ECO:0000256" key="8">
    <source>
        <dbReference type="ARBA" id="ARBA00023306"/>
    </source>
</evidence>
<keyword evidence="7 10" id="KW-0573">Peptidoglycan synthesis</keyword>
<protein>
    <recommendedName>
        <fullName evidence="10 11">UDP-N-acetylmuramoyl-tripeptide--D-alanyl-D-alanine ligase</fullName>
        <ecNumber evidence="10 11">6.3.2.10</ecNumber>
    </recommendedName>
    <alternativeName>
        <fullName evidence="10">D-alanyl-D-alanine-adding enzyme</fullName>
    </alternativeName>
</protein>
<evidence type="ECO:0000256" key="9">
    <source>
        <dbReference type="ARBA" id="ARBA00023316"/>
    </source>
</evidence>
<evidence type="ECO:0000256" key="6">
    <source>
        <dbReference type="ARBA" id="ARBA00022960"/>
    </source>
</evidence>
<reference evidence="17" key="1">
    <citation type="journal article" date="2019" name="Int. J. Syst. Evol. Microbiol.">
        <title>The Global Catalogue of Microorganisms (GCM) 10K type strain sequencing project: providing services to taxonomists for standard genome sequencing and annotation.</title>
        <authorList>
            <consortium name="The Broad Institute Genomics Platform"/>
            <consortium name="The Broad Institute Genome Sequencing Center for Infectious Disease"/>
            <person name="Wu L."/>
            <person name="Ma J."/>
        </authorList>
    </citation>
    <scope>NUCLEOTIDE SEQUENCE [LARGE SCALE GENOMIC DNA]</scope>
    <source>
        <strain evidence="17">NCAIM B.02333</strain>
    </source>
</reference>
<dbReference type="Pfam" id="PF08245">
    <property type="entry name" value="Mur_ligase_M"/>
    <property type="match status" value="1"/>
</dbReference>
<keyword evidence="17" id="KW-1185">Reference proteome</keyword>
<keyword evidence="9 10" id="KW-0961">Cell wall biogenesis/degradation</keyword>
<keyword evidence="6 10" id="KW-0133">Cell shape</keyword>
<evidence type="ECO:0000313" key="17">
    <source>
        <dbReference type="Proteomes" id="UP001595685"/>
    </source>
</evidence>
<evidence type="ECO:0000259" key="14">
    <source>
        <dbReference type="Pfam" id="PF02875"/>
    </source>
</evidence>
<keyword evidence="2 10" id="KW-0436">Ligase</keyword>
<comment type="catalytic activity">
    <reaction evidence="10 11">
        <text>D-alanyl-D-alanine + UDP-N-acetyl-alpha-D-muramoyl-L-alanyl-gamma-D-glutamyl-meso-2,6-diaminopimelate + ATP = UDP-N-acetyl-alpha-D-muramoyl-L-alanyl-gamma-D-glutamyl-meso-2,6-diaminopimeloyl-D-alanyl-D-alanine + ADP + phosphate + H(+)</text>
        <dbReference type="Rhea" id="RHEA:28374"/>
        <dbReference type="ChEBI" id="CHEBI:15378"/>
        <dbReference type="ChEBI" id="CHEBI:30616"/>
        <dbReference type="ChEBI" id="CHEBI:43474"/>
        <dbReference type="ChEBI" id="CHEBI:57822"/>
        <dbReference type="ChEBI" id="CHEBI:61386"/>
        <dbReference type="ChEBI" id="CHEBI:83905"/>
        <dbReference type="ChEBI" id="CHEBI:456216"/>
        <dbReference type="EC" id="6.3.2.10"/>
    </reaction>
</comment>